<evidence type="ECO:0000313" key="2">
    <source>
        <dbReference type="Proteomes" id="UP001233164"/>
    </source>
</evidence>
<keyword evidence="2" id="KW-1185">Reference proteome</keyword>
<gene>
    <name evidence="1" type="ORF">QT969_15150</name>
</gene>
<evidence type="ECO:0000313" key="1">
    <source>
        <dbReference type="EMBL" id="MDM7489619.1"/>
    </source>
</evidence>
<dbReference type="EMBL" id="JAUBOF010000052">
    <property type="protein sequence ID" value="MDM7489619.1"/>
    <property type="molecule type" value="Genomic_DNA"/>
</dbReference>
<organism evidence="1 2">
    <name type="scientific">Rhodococcus indonesiensis</name>
    <dbReference type="NCBI Taxonomy" id="3055869"/>
    <lineage>
        <taxon>Bacteria</taxon>
        <taxon>Bacillati</taxon>
        <taxon>Actinomycetota</taxon>
        <taxon>Actinomycetes</taxon>
        <taxon>Mycobacteriales</taxon>
        <taxon>Nocardiaceae</taxon>
        <taxon>Rhodococcus</taxon>
    </lineage>
</organism>
<proteinExistence type="predicted"/>
<dbReference type="Proteomes" id="UP001233164">
    <property type="component" value="Unassembled WGS sequence"/>
</dbReference>
<reference evidence="1 2" key="1">
    <citation type="submission" date="2023-06" db="EMBL/GenBank/DDBJ databases">
        <title>Rhodococcus indonesiensis sp. nov a new member of the Rhodococcus ruber lineage isolated from a sediment of neutral hot spring.</title>
        <authorList>
            <person name="Kusuma A.B."/>
            <person name="Fenylestari G."/>
            <person name="Ammar F."/>
            <person name="Nouioui I."/>
            <person name="Goodfellow M."/>
        </authorList>
    </citation>
    <scope>NUCLEOTIDE SEQUENCE [LARGE SCALE GENOMIC DNA]</scope>
    <source>
        <strain evidence="1 2">CSLK01-03</strain>
    </source>
</reference>
<sequence length="41" mass="4706">MLTRTVRALAVPLLVFLDHMMAPKHCPELFELSEQLADRPD</sequence>
<accession>A0ABT7RPP8</accession>
<name>A0ABT7RPP8_9NOCA</name>
<comment type="caution">
    <text evidence="1">The sequence shown here is derived from an EMBL/GenBank/DDBJ whole genome shotgun (WGS) entry which is preliminary data.</text>
</comment>
<dbReference type="RefSeq" id="WP_268744397.1">
    <property type="nucleotide sequence ID" value="NZ_JAUBOF010000052.1"/>
</dbReference>
<protein>
    <submittedName>
        <fullName evidence="1">Uncharacterized protein</fullName>
    </submittedName>
</protein>